<evidence type="ECO:0000256" key="2">
    <source>
        <dbReference type="ARBA" id="ARBA00023125"/>
    </source>
</evidence>
<keyword evidence="2" id="KW-0238">DNA-binding</keyword>
<evidence type="ECO:0000259" key="5">
    <source>
        <dbReference type="PROSITE" id="PS51118"/>
    </source>
</evidence>
<keyword evidence="1" id="KW-0805">Transcription regulation</keyword>
<protein>
    <submittedName>
        <fullName evidence="6">Helix-turn-helix domain-containing protein</fullName>
    </submittedName>
</protein>
<comment type="caution">
    <text evidence="6">The sequence shown here is derived from an EMBL/GenBank/DDBJ whole genome shotgun (WGS) entry which is preliminary data.</text>
</comment>
<dbReference type="PANTHER" id="PTHR33204">
    <property type="entry name" value="TRANSCRIPTIONAL REGULATOR, MARR FAMILY"/>
    <property type="match status" value="1"/>
</dbReference>
<evidence type="ECO:0000313" key="7">
    <source>
        <dbReference type="Proteomes" id="UP001501442"/>
    </source>
</evidence>
<dbReference type="SUPFAM" id="SSF46785">
    <property type="entry name" value="Winged helix' DNA-binding domain"/>
    <property type="match status" value="1"/>
</dbReference>
<feature type="region of interest" description="Disordered" evidence="4">
    <location>
        <begin position="136"/>
        <end position="162"/>
    </location>
</feature>
<sequence>MALGKDYVAQDCALARALELLGERWTLLIVRDAFYGVRRYGDFLAHLDVPRAVLAARLQALVDAGVLDRRPYQESPRRHEYVLTDRGRDLWPALNALGHWGGEHASPVGPARLYTHLPCGTRVDRTGTCPACGRFAPPEELEVRPGPGADRPHRDDPVSRALLRPHRLLEPLLTE</sequence>
<dbReference type="Pfam" id="PF01638">
    <property type="entry name" value="HxlR"/>
    <property type="match status" value="1"/>
</dbReference>
<dbReference type="InterPro" id="IPR036390">
    <property type="entry name" value="WH_DNA-bd_sf"/>
</dbReference>
<accession>A0ABP8U3N6</accession>
<evidence type="ECO:0000256" key="4">
    <source>
        <dbReference type="SAM" id="MobiDB-lite"/>
    </source>
</evidence>
<dbReference type="PROSITE" id="PS51118">
    <property type="entry name" value="HTH_HXLR"/>
    <property type="match status" value="1"/>
</dbReference>
<organism evidence="6 7">
    <name type="scientific">Actinoallomurus vinaceus</name>
    <dbReference type="NCBI Taxonomy" id="1080074"/>
    <lineage>
        <taxon>Bacteria</taxon>
        <taxon>Bacillati</taxon>
        <taxon>Actinomycetota</taxon>
        <taxon>Actinomycetes</taxon>
        <taxon>Streptosporangiales</taxon>
        <taxon>Thermomonosporaceae</taxon>
        <taxon>Actinoallomurus</taxon>
    </lineage>
</organism>
<feature type="domain" description="HTH hxlR-type" evidence="5">
    <location>
        <begin position="12"/>
        <end position="109"/>
    </location>
</feature>
<dbReference type="Gene3D" id="1.10.10.10">
    <property type="entry name" value="Winged helix-like DNA-binding domain superfamily/Winged helix DNA-binding domain"/>
    <property type="match status" value="1"/>
</dbReference>
<dbReference type="EMBL" id="BAABHK010000002">
    <property type="protein sequence ID" value="GAA4623170.1"/>
    <property type="molecule type" value="Genomic_DNA"/>
</dbReference>
<dbReference type="InterPro" id="IPR036388">
    <property type="entry name" value="WH-like_DNA-bd_sf"/>
</dbReference>
<proteinExistence type="predicted"/>
<dbReference type="Proteomes" id="UP001501442">
    <property type="component" value="Unassembled WGS sequence"/>
</dbReference>
<keyword evidence="7" id="KW-1185">Reference proteome</keyword>
<keyword evidence="3" id="KW-0804">Transcription</keyword>
<dbReference type="RefSeq" id="WP_345430209.1">
    <property type="nucleotide sequence ID" value="NZ_BAABHK010000002.1"/>
</dbReference>
<evidence type="ECO:0000256" key="1">
    <source>
        <dbReference type="ARBA" id="ARBA00023015"/>
    </source>
</evidence>
<evidence type="ECO:0000313" key="6">
    <source>
        <dbReference type="EMBL" id="GAA4623170.1"/>
    </source>
</evidence>
<dbReference type="PANTHER" id="PTHR33204:SF18">
    <property type="entry name" value="TRANSCRIPTIONAL REGULATORY PROTEIN"/>
    <property type="match status" value="1"/>
</dbReference>
<gene>
    <name evidence="6" type="ORF">GCM10023196_018270</name>
</gene>
<reference evidence="7" key="1">
    <citation type="journal article" date="2019" name="Int. J. Syst. Evol. Microbiol.">
        <title>The Global Catalogue of Microorganisms (GCM) 10K type strain sequencing project: providing services to taxonomists for standard genome sequencing and annotation.</title>
        <authorList>
            <consortium name="The Broad Institute Genomics Platform"/>
            <consortium name="The Broad Institute Genome Sequencing Center for Infectious Disease"/>
            <person name="Wu L."/>
            <person name="Ma J."/>
        </authorList>
    </citation>
    <scope>NUCLEOTIDE SEQUENCE [LARGE SCALE GENOMIC DNA]</scope>
    <source>
        <strain evidence="7">JCM 17939</strain>
    </source>
</reference>
<evidence type="ECO:0000256" key="3">
    <source>
        <dbReference type="ARBA" id="ARBA00023163"/>
    </source>
</evidence>
<dbReference type="InterPro" id="IPR002577">
    <property type="entry name" value="HTH_HxlR"/>
</dbReference>
<name>A0ABP8U3N6_9ACTN</name>